<protein>
    <submittedName>
        <fullName evidence="1">IS1 family transposase</fullName>
    </submittedName>
</protein>
<evidence type="ECO:0000313" key="2">
    <source>
        <dbReference type="Proteomes" id="UP001327219"/>
    </source>
</evidence>
<dbReference type="PANTHER" id="PTHR33293">
    <property type="entry name" value="INSERTION ELEMENT IS1 1 PROTEIN INSB-RELATED"/>
    <property type="match status" value="1"/>
</dbReference>
<organism evidence="1 2">
    <name type="scientific">Candidatus Bandiella euplotis</name>
    <dbReference type="NCBI Taxonomy" id="1664265"/>
    <lineage>
        <taxon>Bacteria</taxon>
        <taxon>Pseudomonadati</taxon>
        <taxon>Pseudomonadota</taxon>
        <taxon>Alphaproteobacteria</taxon>
        <taxon>Rickettsiales</taxon>
        <taxon>Candidatus Midichloriaceae</taxon>
        <taxon>Candidatus Bandiella</taxon>
    </lineage>
</organism>
<dbReference type="EMBL" id="CP110820">
    <property type="protein sequence ID" value="WPX96508.1"/>
    <property type="molecule type" value="Genomic_DNA"/>
</dbReference>
<gene>
    <name evidence="1" type="ORF">Bandiella_00624</name>
</gene>
<accession>A0ABZ0UP80</accession>
<proteinExistence type="predicted"/>
<name>A0ABZ0UP80_9RICK</name>
<evidence type="ECO:0000313" key="1">
    <source>
        <dbReference type="EMBL" id="WPX96508.1"/>
    </source>
</evidence>
<dbReference type="InterPro" id="IPR051354">
    <property type="entry name" value="Transposase_27_IS1"/>
</dbReference>
<dbReference type="Proteomes" id="UP001327219">
    <property type="component" value="Chromosome"/>
</dbReference>
<sequence>MNIASNKENRDMNTECKKCSSSKYVKNGNIRGMQRYKCKECGCNFTNTKLRGCSPEMKALAVLLYSMGKSSFRWLGKLFKVAHTSVYKWIILYAKKIPRPTVPEELREVEIDEMWHFVDSKKTNYGYGKPIVGSSRELLPGWLVSVTLQPLENCGKSGSVHK</sequence>
<reference evidence="1 2" key="1">
    <citation type="submission" date="2022-11" db="EMBL/GenBank/DDBJ databases">
        <title>Host association and intracellularity evolved multiple times independently in the Rickettsiales.</title>
        <authorList>
            <person name="Castelli M."/>
            <person name="Nardi T."/>
            <person name="Gammuto L."/>
            <person name="Bellinzona G."/>
            <person name="Sabaneyeva E."/>
            <person name="Potekhin A."/>
            <person name="Serra V."/>
            <person name="Petroni G."/>
            <person name="Sassera D."/>
        </authorList>
    </citation>
    <scope>NUCLEOTIDE SEQUENCE [LARGE SCALE GENOMIC DNA]</scope>
    <source>
        <strain evidence="1 2">NDG2</strain>
    </source>
</reference>
<keyword evidence="2" id="KW-1185">Reference proteome</keyword>